<feature type="domain" description="Transposase IS4-like" evidence="1">
    <location>
        <begin position="123"/>
        <end position="295"/>
    </location>
</feature>
<dbReference type="InterPro" id="IPR002559">
    <property type="entry name" value="Transposase_11"/>
</dbReference>
<protein>
    <submittedName>
        <fullName evidence="2">Transposase IS4 family protein</fullName>
    </submittedName>
</protein>
<dbReference type="Pfam" id="PF01609">
    <property type="entry name" value="DDE_Tnp_1"/>
    <property type="match status" value="1"/>
</dbReference>
<evidence type="ECO:0000313" key="2">
    <source>
        <dbReference type="EMBL" id="EFD92768.1"/>
    </source>
</evidence>
<evidence type="ECO:0000259" key="1">
    <source>
        <dbReference type="Pfam" id="PF01609"/>
    </source>
</evidence>
<dbReference type="Proteomes" id="UP000009376">
    <property type="component" value="Unassembled WGS sequence"/>
</dbReference>
<proteinExistence type="predicted"/>
<dbReference type="NCBIfam" id="NF033579">
    <property type="entry name" value="transpos_IS5_2"/>
    <property type="match status" value="1"/>
</dbReference>
<reference evidence="2 3" key="1">
    <citation type="journal article" date="2010" name="Proc. Natl. Acad. Sci. U.S.A.">
        <title>Enigmatic, ultrasmall, uncultivated Archaea.</title>
        <authorList>
            <person name="Baker B.J."/>
            <person name="Comolli L.R."/>
            <person name="Dick G.J."/>
            <person name="Hauser L.J."/>
            <person name="Hyatt D."/>
            <person name="Dill B.D."/>
            <person name="Land M.L."/>
            <person name="Verberkmoes N.C."/>
            <person name="Hettich R.L."/>
            <person name="Banfield J.F."/>
        </authorList>
    </citation>
    <scope>NUCLEOTIDE SEQUENCE [LARGE SCALE GENOMIC DNA]</scope>
</reference>
<dbReference type="GO" id="GO:0004803">
    <property type="term" value="F:transposase activity"/>
    <property type="evidence" value="ECO:0007669"/>
    <property type="project" value="InterPro"/>
</dbReference>
<dbReference type="AlphaFoldDB" id="D6GVM8"/>
<organism evidence="2 3">
    <name type="scientific">Candidatus Parvarchaeum acidophilus ARMAN-5</name>
    <dbReference type="NCBI Taxonomy" id="662762"/>
    <lineage>
        <taxon>Archaea</taxon>
        <taxon>Candidatus Parvarchaeota</taxon>
        <taxon>Candidatus Parvarchaeum</taxon>
    </lineage>
</organism>
<accession>D6GVM8</accession>
<dbReference type="GO" id="GO:0003677">
    <property type="term" value="F:DNA binding"/>
    <property type="evidence" value="ECO:0007669"/>
    <property type="project" value="InterPro"/>
</dbReference>
<dbReference type="EMBL" id="GG745554">
    <property type="protein sequence ID" value="EFD92768.1"/>
    <property type="molecule type" value="Genomic_DNA"/>
</dbReference>
<dbReference type="GO" id="GO:0006313">
    <property type="term" value="P:DNA transposition"/>
    <property type="evidence" value="ECO:0007669"/>
    <property type="project" value="InterPro"/>
</dbReference>
<gene>
    <name evidence="2" type="ORF">BJBARM5_0541</name>
</gene>
<sequence>MKKSQQNQGGAMKSKSGCKYKGFIYMVLRIASRVLPRYSSKYSKHTYTQPQLATALALMKRDRKSYRDMPSALNEVRNAIGLKENMPHFTTLHKFLERISIDVLDTILRKTYLTLLRPNEKVNIAIDSTGYSKRNVSYHYLWRIKGRIRHREHVKHSIAVDVDRQAIIAAIDRSNPYAADTKDFIPLVKKVASVVTPCKILADRGYDSEKNNEFCYRIGAKPLIPIRNANVPVWKTHGMHRKEAKRRFDWKSYDKRSLVETVNSVEKRLEGSYVSSRNGWMQKKELRLMDIVYNIHRHMVISGMIFYLLMRISTQPLEKKSLYRILQTRN</sequence>
<name>D6GVM8_PARA5</name>
<evidence type="ECO:0000313" key="3">
    <source>
        <dbReference type="Proteomes" id="UP000009376"/>
    </source>
</evidence>
<dbReference type="InterPro" id="IPR053520">
    <property type="entry name" value="Transposase_Tn903"/>
</dbReference>